<comment type="caution">
    <text evidence="2">The sequence shown here is derived from an EMBL/GenBank/DDBJ whole genome shotgun (WGS) entry which is preliminary data.</text>
</comment>
<organism evidence="2 3">
    <name type="scientific">Achromobacter piechaudii</name>
    <dbReference type="NCBI Taxonomy" id="72556"/>
    <lineage>
        <taxon>Bacteria</taxon>
        <taxon>Pseudomonadati</taxon>
        <taxon>Pseudomonadota</taxon>
        <taxon>Betaproteobacteria</taxon>
        <taxon>Burkholderiales</taxon>
        <taxon>Alcaligenaceae</taxon>
        <taxon>Achromobacter</taxon>
    </lineage>
</organism>
<evidence type="ECO:0000313" key="2">
    <source>
        <dbReference type="EMBL" id="CAB3728926.1"/>
    </source>
</evidence>
<evidence type="ECO:0008006" key="4">
    <source>
        <dbReference type="Google" id="ProtNLM"/>
    </source>
</evidence>
<gene>
    <name evidence="2" type="ORF">LMG1873_04627</name>
</gene>
<dbReference type="EMBL" id="CADIJS010000004">
    <property type="protein sequence ID" value="CAB3728926.1"/>
    <property type="molecule type" value="Genomic_DNA"/>
</dbReference>
<keyword evidence="3" id="KW-1185">Reference proteome</keyword>
<protein>
    <recommendedName>
        <fullName evidence="4">KfrA N-terminal DNA-binding domain-containing protein</fullName>
    </recommendedName>
</protein>
<evidence type="ECO:0000313" key="3">
    <source>
        <dbReference type="Proteomes" id="UP000494116"/>
    </source>
</evidence>
<dbReference type="RefSeq" id="WP_061306696.1">
    <property type="nucleotide sequence ID" value="NZ_CADIJS010000004.1"/>
</dbReference>
<accession>A0ABM8L2S4</accession>
<name>A0ABM8L2S4_9BURK</name>
<proteinExistence type="predicted"/>
<reference evidence="2 3" key="1">
    <citation type="submission" date="2020-04" db="EMBL/GenBank/DDBJ databases">
        <authorList>
            <person name="De Canck E."/>
        </authorList>
    </citation>
    <scope>NUCLEOTIDE SEQUENCE [LARGE SCALE GENOMIC DNA]</scope>
    <source>
        <strain evidence="2 3">LMG 1873</strain>
    </source>
</reference>
<feature type="region of interest" description="Disordered" evidence="1">
    <location>
        <begin position="1"/>
        <end position="22"/>
    </location>
</feature>
<evidence type="ECO:0000256" key="1">
    <source>
        <dbReference type="SAM" id="MobiDB-lite"/>
    </source>
</evidence>
<sequence length="96" mass="10088">MARGSAPGERRGGRQKGVPNKATAEIKALAQEHGPTAIKTLVTIMKGTKQPSAARVAAAKELLDRAYGKSVQPIEGGDPDKPINMALKIAFRRPGS</sequence>
<dbReference type="Proteomes" id="UP000494116">
    <property type="component" value="Unassembled WGS sequence"/>
</dbReference>